<evidence type="ECO:0000256" key="4">
    <source>
        <dbReference type="PROSITE-ProRule" id="PRU00050"/>
    </source>
</evidence>
<feature type="active site" evidence="4">
    <location>
        <position position="48"/>
    </location>
</feature>
<dbReference type="InterPro" id="IPR035909">
    <property type="entry name" value="CheB_C"/>
</dbReference>
<evidence type="ECO:0000256" key="2">
    <source>
        <dbReference type="ARBA" id="ARBA00039140"/>
    </source>
</evidence>
<dbReference type="GO" id="GO:0000156">
    <property type="term" value="F:phosphorelay response regulator activity"/>
    <property type="evidence" value="ECO:0007669"/>
    <property type="project" value="InterPro"/>
</dbReference>
<proteinExistence type="predicted"/>
<protein>
    <recommendedName>
        <fullName evidence="2">protein-glutamate methylesterase</fullName>
        <ecNumber evidence="2">3.1.1.61</ecNumber>
    </recommendedName>
</protein>
<dbReference type="PROSITE" id="PS50122">
    <property type="entry name" value="CHEB"/>
    <property type="match status" value="1"/>
</dbReference>
<organism evidence="6 7">
    <name type="scientific">Mycobacterium parmense</name>
    <dbReference type="NCBI Taxonomy" id="185642"/>
    <lineage>
        <taxon>Bacteria</taxon>
        <taxon>Bacillati</taxon>
        <taxon>Actinomycetota</taxon>
        <taxon>Actinomycetes</taxon>
        <taxon>Mycobacteriales</taxon>
        <taxon>Mycobacteriaceae</taxon>
        <taxon>Mycobacterium</taxon>
        <taxon>Mycobacterium simiae complex</taxon>
    </lineage>
</organism>
<dbReference type="GO" id="GO:0005737">
    <property type="term" value="C:cytoplasm"/>
    <property type="evidence" value="ECO:0007669"/>
    <property type="project" value="InterPro"/>
</dbReference>
<reference evidence="6 7" key="1">
    <citation type="journal article" date="2019" name="Emerg. Microbes Infect.">
        <title>Comprehensive subspecies identification of 175 nontuberculous mycobacteria species based on 7547 genomic profiles.</title>
        <authorList>
            <person name="Matsumoto Y."/>
            <person name="Kinjo T."/>
            <person name="Motooka D."/>
            <person name="Nabeya D."/>
            <person name="Jung N."/>
            <person name="Uechi K."/>
            <person name="Horii T."/>
            <person name="Iida T."/>
            <person name="Fujita J."/>
            <person name="Nakamura S."/>
        </authorList>
    </citation>
    <scope>NUCLEOTIDE SEQUENCE [LARGE SCALE GENOMIC DNA]</scope>
    <source>
        <strain evidence="6 7">JCM 14742</strain>
    </source>
</reference>
<dbReference type="EC" id="3.1.1.61" evidence="2"/>
<dbReference type="PANTHER" id="PTHR42872:SF6">
    <property type="entry name" value="PROTEIN-GLUTAMATE METHYLESTERASE_PROTEIN-GLUTAMINE GLUTAMINASE"/>
    <property type="match status" value="1"/>
</dbReference>
<dbReference type="OrthoDB" id="9791760at2"/>
<feature type="active site" evidence="4">
    <location>
        <position position="21"/>
    </location>
</feature>
<evidence type="ECO:0000256" key="3">
    <source>
        <dbReference type="ARBA" id="ARBA00048267"/>
    </source>
</evidence>
<evidence type="ECO:0000313" key="6">
    <source>
        <dbReference type="EMBL" id="BBZ48251.1"/>
    </source>
</evidence>
<feature type="domain" description="CheB-type methylesterase" evidence="5">
    <location>
        <begin position="11"/>
        <end position="198"/>
    </location>
</feature>
<keyword evidence="4" id="KW-0145">Chemotaxis</keyword>
<dbReference type="CDD" id="cd16433">
    <property type="entry name" value="CheB"/>
    <property type="match status" value="1"/>
</dbReference>
<evidence type="ECO:0000259" key="5">
    <source>
        <dbReference type="PROSITE" id="PS50122"/>
    </source>
</evidence>
<gene>
    <name evidence="6" type="ORF">MPRM_55320</name>
</gene>
<dbReference type="SUPFAM" id="SSF52738">
    <property type="entry name" value="Methylesterase CheB, C-terminal domain"/>
    <property type="match status" value="1"/>
</dbReference>
<evidence type="ECO:0000256" key="1">
    <source>
        <dbReference type="ARBA" id="ARBA00022801"/>
    </source>
</evidence>
<accession>A0A7I7Z5V0</accession>
<dbReference type="Pfam" id="PF01339">
    <property type="entry name" value="CheB_methylest"/>
    <property type="match status" value="1"/>
</dbReference>
<dbReference type="GO" id="GO:0008984">
    <property type="term" value="F:protein-glutamate methylesterase activity"/>
    <property type="evidence" value="ECO:0007669"/>
    <property type="project" value="UniProtKB-EC"/>
</dbReference>
<dbReference type="InterPro" id="IPR000673">
    <property type="entry name" value="Sig_transdc_resp-reg_Me-estase"/>
</dbReference>
<keyword evidence="7" id="KW-1185">Reference proteome</keyword>
<name>A0A7I7Z5V0_9MYCO</name>
<dbReference type="EMBL" id="AP022614">
    <property type="protein sequence ID" value="BBZ48251.1"/>
    <property type="molecule type" value="Genomic_DNA"/>
</dbReference>
<sequence length="219" mass="21787">MRNTAVPAAGPAAGVVAIGASAGGIQALTGWAAGMPAGFGFAVMVVVHTSPRTPSVLAQILDRCGPLRAVPAVDGDVLQAGRIYTAVPDRHLLAREHRVALSDAPRESGQRPAINALLRSVALDYGPRAIGVLLSGLLDDGVAGLAAIKTAGGSTVVQEPADALFPDLPRNAMRAGVADHSAAADAIGGLLMRLAGRDVGGVAPSDRASGAGRAGGGFQ</sequence>
<comment type="catalytic activity">
    <reaction evidence="3">
        <text>[protein]-L-glutamate 5-O-methyl ester + H2O = L-glutamyl-[protein] + methanol + H(+)</text>
        <dbReference type="Rhea" id="RHEA:23236"/>
        <dbReference type="Rhea" id="RHEA-COMP:10208"/>
        <dbReference type="Rhea" id="RHEA-COMP:10311"/>
        <dbReference type="ChEBI" id="CHEBI:15377"/>
        <dbReference type="ChEBI" id="CHEBI:15378"/>
        <dbReference type="ChEBI" id="CHEBI:17790"/>
        <dbReference type="ChEBI" id="CHEBI:29973"/>
        <dbReference type="ChEBI" id="CHEBI:82795"/>
        <dbReference type="EC" id="3.1.1.61"/>
    </reaction>
</comment>
<dbReference type="AlphaFoldDB" id="A0A7I7Z5V0"/>
<dbReference type="PANTHER" id="PTHR42872">
    <property type="entry name" value="PROTEIN-GLUTAMATE METHYLESTERASE/PROTEIN-GLUTAMINE GLUTAMINASE"/>
    <property type="match status" value="1"/>
</dbReference>
<evidence type="ECO:0000313" key="7">
    <source>
        <dbReference type="Proteomes" id="UP000467105"/>
    </source>
</evidence>
<dbReference type="Gene3D" id="3.40.50.180">
    <property type="entry name" value="Methylesterase CheB, C-terminal domain"/>
    <property type="match status" value="1"/>
</dbReference>
<dbReference type="Proteomes" id="UP000467105">
    <property type="component" value="Chromosome"/>
</dbReference>
<keyword evidence="1 4" id="KW-0378">Hydrolase</keyword>
<feature type="active site" evidence="4">
    <location>
        <position position="140"/>
    </location>
</feature>
<dbReference type="GO" id="GO:0006935">
    <property type="term" value="P:chemotaxis"/>
    <property type="evidence" value="ECO:0007669"/>
    <property type="project" value="UniProtKB-UniRule"/>
</dbReference>